<protein>
    <recommendedName>
        <fullName evidence="1">Transposase-associated domain-containing protein</fullName>
    </recommendedName>
</protein>
<dbReference type="PANTHER" id="PTHR10775">
    <property type="entry name" value="OS08G0208400 PROTEIN"/>
    <property type="match status" value="1"/>
</dbReference>
<evidence type="ECO:0000313" key="2">
    <source>
        <dbReference type="EMBL" id="KAJ0215768.1"/>
    </source>
</evidence>
<dbReference type="AlphaFoldDB" id="A0A9R1W4I4"/>
<dbReference type="Pfam" id="PF02992">
    <property type="entry name" value="Transposase_21"/>
    <property type="match status" value="1"/>
</dbReference>
<comment type="caution">
    <text evidence="2">The sequence shown here is derived from an EMBL/GenBank/DDBJ whole genome shotgun (WGS) entry which is preliminary data.</text>
</comment>
<evidence type="ECO:0000313" key="3">
    <source>
        <dbReference type="Proteomes" id="UP000235145"/>
    </source>
</evidence>
<name>A0A9R1W4I4_LACSA</name>
<dbReference type="EMBL" id="NBSK02000003">
    <property type="protein sequence ID" value="KAJ0215768.1"/>
    <property type="molecule type" value="Genomic_DNA"/>
</dbReference>
<evidence type="ECO:0000259" key="1">
    <source>
        <dbReference type="Pfam" id="PF13963"/>
    </source>
</evidence>
<feature type="domain" description="Transposase-associated" evidence="1">
    <location>
        <begin position="48"/>
        <end position="99"/>
    </location>
</feature>
<dbReference type="InterPro" id="IPR029480">
    <property type="entry name" value="Transpos_assoc"/>
</dbReference>
<dbReference type="PANTHER" id="PTHR10775:SF182">
    <property type="entry name" value="TRANSPOSON, EN_SPM-LIKE, TRANSPOSASE-ASSOCIATED DOMAIN PROTEIN-RELATED"/>
    <property type="match status" value="1"/>
</dbReference>
<dbReference type="Pfam" id="PF13963">
    <property type="entry name" value="Transpos_assoc"/>
    <property type="match status" value="1"/>
</dbReference>
<dbReference type="InterPro" id="IPR004242">
    <property type="entry name" value="Transposase_21"/>
</dbReference>
<keyword evidence="3" id="KW-1185">Reference proteome</keyword>
<proteinExistence type="predicted"/>
<sequence>MPTRIWNLRHTCNKVQNQLVKNSKQITFHGLHRSCVKHPSVSSWLLNREIQHRFIDEDKIKCPCIKCRKIPYREVDIVKTHLYKVGFVEEYWCWDKHGEKSTDDENTFLGVDDSNTNFSESACSYRDMVIDAMTPNLNNSSLYENKKLIQALGLHVEMIDCCKYRCMIYWRRDKDLYRCKFCNADRYKRSKNLARCSRISFKKMHYFPLTPRLKRLYASQATATSMRWHSENHAHDVGVMCHPSDSEAWKHFDKSHPSFAAEVCNVRLGLSTDGFAPHGAYGKQYSHWPIILTPYNFPPSMCMKEPYMFLTALVPGPSNPKHKIDVFLQPVVAELEQLWEDGVVTYDISVKQNFHLRAALKWTISDFPAYAILSGWSTVGNHPYRKHKNKFRKNPLVIEGHPPNKNVEQTLREIEQLGLVKVTELNVDDVNKRCGDHGWKKKNIFWDLPYWKTNLIRHNFDVMHIVKNVFENFFYTVMDVKGKMKDNVVARRDLKLYCRKRKGVEDNERAYYTLDKNQKKVICQWVEKLRFPDHVSNLGSCVDLTGCRLFGMKIHDCHVFMQRSMPIAFREMLPQQVWEALAELSIFFKTLTTTLITTKDMGRIET</sequence>
<dbReference type="Proteomes" id="UP000235145">
    <property type="component" value="Unassembled WGS sequence"/>
</dbReference>
<organism evidence="2 3">
    <name type="scientific">Lactuca sativa</name>
    <name type="common">Garden lettuce</name>
    <dbReference type="NCBI Taxonomy" id="4236"/>
    <lineage>
        <taxon>Eukaryota</taxon>
        <taxon>Viridiplantae</taxon>
        <taxon>Streptophyta</taxon>
        <taxon>Embryophyta</taxon>
        <taxon>Tracheophyta</taxon>
        <taxon>Spermatophyta</taxon>
        <taxon>Magnoliopsida</taxon>
        <taxon>eudicotyledons</taxon>
        <taxon>Gunneridae</taxon>
        <taxon>Pentapetalae</taxon>
        <taxon>asterids</taxon>
        <taxon>campanulids</taxon>
        <taxon>Asterales</taxon>
        <taxon>Asteraceae</taxon>
        <taxon>Cichorioideae</taxon>
        <taxon>Cichorieae</taxon>
        <taxon>Lactucinae</taxon>
        <taxon>Lactuca</taxon>
    </lineage>
</organism>
<gene>
    <name evidence="2" type="ORF">LSAT_V11C300144000</name>
</gene>
<reference evidence="2 3" key="1">
    <citation type="journal article" date="2017" name="Nat. Commun.">
        <title>Genome assembly with in vitro proximity ligation data and whole-genome triplication in lettuce.</title>
        <authorList>
            <person name="Reyes-Chin-Wo S."/>
            <person name="Wang Z."/>
            <person name="Yang X."/>
            <person name="Kozik A."/>
            <person name="Arikit S."/>
            <person name="Song C."/>
            <person name="Xia L."/>
            <person name="Froenicke L."/>
            <person name="Lavelle D.O."/>
            <person name="Truco M.J."/>
            <person name="Xia R."/>
            <person name="Zhu S."/>
            <person name="Xu C."/>
            <person name="Xu H."/>
            <person name="Xu X."/>
            <person name="Cox K."/>
            <person name="Korf I."/>
            <person name="Meyers B.C."/>
            <person name="Michelmore R.W."/>
        </authorList>
    </citation>
    <scope>NUCLEOTIDE SEQUENCE [LARGE SCALE GENOMIC DNA]</scope>
    <source>
        <strain evidence="3">cv. Salinas</strain>
        <tissue evidence="2">Seedlings</tissue>
    </source>
</reference>
<accession>A0A9R1W4I4</accession>